<dbReference type="Proteomes" id="UP000196331">
    <property type="component" value="Unassembled WGS sequence"/>
</dbReference>
<evidence type="ECO:0000256" key="2">
    <source>
        <dbReference type="ARBA" id="ARBA00023315"/>
    </source>
</evidence>
<proteinExistence type="predicted"/>
<evidence type="ECO:0000313" key="4">
    <source>
        <dbReference type="EMBL" id="SJN14265.1"/>
    </source>
</evidence>
<keyword evidence="2 4" id="KW-0012">Acyltransferase</keyword>
<gene>
    <name evidence="4" type="ORF">CZ787_14280</name>
</gene>
<dbReference type="AlphaFoldDB" id="A0A1R4I388"/>
<dbReference type="GO" id="GO:0016747">
    <property type="term" value="F:acyltransferase activity, transferring groups other than amino-acyl groups"/>
    <property type="evidence" value="ECO:0007669"/>
    <property type="project" value="InterPro"/>
</dbReference>
<dbReference type="PANTHER" id="PTHR43420:SF44">
    <property type="entry name" value="ACETYLTRANSFERASE YPEA"/>
    <property type="match status" value="1"/>
</dbReference>
<evidence type="ECO:0000256" key="1">
    <source>
        <dbReference type="ARBA" id="ARBA00022679"/>
    </source>
</evidence>
<organism evidence="4 5">
    <name type="scientific">Halomonas citrativorans</name>
    <dbReference type="NCBI Taxonomy" id="2742612"/>
    <lineage>
        <taxon>Bacteria</taxon>
        <taxon>Pseudomonadati</taxon>
        <taxon>Pseudomonadota</taxon>
        <taxon>Gammaproteobacteria</taxon>
        <taxon>Oceanospirillales</taxon>
        <taxon>Halomonadaceae</taxon>
        <taxon>Halomonas</taxon>
    </lineage>
</organism>
<dbReference type="RefSeq" id="WP_087110225.1">
    <property type="nucleotide sequence ID" value="NZ_FUKM01000057.1"/>
</dbReference>
<keyword evidence="1 4" id="KW-0808">Transferase</keyword>
<feature type="domain" description="N-acetyltransferase" evidence="3">
    <location>
        <begin position="152"/>
        <end position="299"/>
    </location>
</feature>
<evidence type="ECO:0000259" key="3">
    <source>
        <dbReference type="PROSITE" id="PS51186"/>
    </source>
</evidence>
<dbReference type="Pfam" id="PF00583">
    <property type="entry name" value="Acetyltransf_1"/>
    <property type="match status" value="1"/>
</dbReference>
<protein>
    <submittedName>
        <fullName evidence="4">Similar to nourseothricin acetyltransferase</fullName>
        <ecNumber evidence="4">2.3.1.-</ecNumber>
    </submittedName>
</protein>
<dbReference type="PROSITE" id="PS51186">
    <property type="entry name" value="GNAT"/>
    <property type="match status" value="1"/>
</dbReference>
<dbReference type="PANTHER" id="PTHR43420">
    <property type="entry name" value="ACETYLTRANSFERASE"/>
    <property type="match status" value="1"/>
</dbReference>
<dbReference type="OrthoDB" id="1858440at2"/>
<dbReference type="EC" id="2.3.1.-" evidence="4"/>
<dbReference type="InterPro" id="IPR016181">
    <property type="entry name" value="Acyl_CoA_acyltransferase"/>
</dbReference>
<dbReference type="InterPro" id="IPR050680">
    <property type="entry name" value="YpeA/RimI_acetyltransf"/>
</dbReference>
<dbReference type="InterPro" id="IPR000182">
    <property type="entry name" value="GNAT_dom"/>
</dbReference>
<evidence type="ECO:0000313" key="5">
    <source>
        <dbReference type="Proteomes" id="UP000196331"/>
    </source>
</evidence>
<dbReference type="EMBL" id="FUKM01000057">
    <property type="protein sequence ID" value="SJN14265.1"/>
    <property type="molecule type" value="Genomic_DNA"/>
</dbReference>
<sequence length="299" mass="32627">MKPIVDSAFVSICPSTQRREALLHLAAVHEPSLQSTLHTALQSATQAAWEGLWIYQQRGRISGALWVQPLAHATAQLWLPCQDDPASQALLSAAHDWVTTQGITLCHVVLPPSHYAWEATLLAHNMVRLAKLHYLSITLAATEAVPSTDSPIRLAPFSELSTAAQTALIDSISQGSLDCPALRESLSSEALLAGFYDQAPTAPNHWYSVNLGDERVGVLLLAPRSAHCWELLLMGVTAQWRSKGIGRNVLTAAFNLAINQGANEMILTVDARNTPAWRLYQQAGFIGYAEQRLLAWKNA</sequence>
<reference evidence="4 5" key="1">
    <citation type="submission" date="2017-02" db="EMBL/GenBank/DDBJ databases">
        <authorList>
            <person name="Dridi B."/>
        </authorList>
    </citation>
    <scope>NUCLEOTIDE SEQUENCE [LARGE SCALE GENOMIC DNA]</scope>
    <source>
        <strain evidence="4 5">JB380</strain>
    </source>
</reference>
<dbReference type="SUPFAM" id="SSF55729">
    <property type="entry name" value="Acyl-CoA N-acyltransferases (Nat)"/>
    <property type="match status" value="1"/>
</dbReference>
<accession>A0A1R4I388</accession>
<dbReference type="Gene3D" id="3.40.630.30">
    <property type="match status" value="1"/>
</dbReference>
<comment type="caution">
    <text evidence="4">The sequence shown here is derived from an EMBL/GenBank/DDBJ whole genome shotgun (WGS) entry which is preliminary data.</text>
</comment>
<name>A0A1R4I388_9GAMM</name>